<dbReference type="InterPro" id="IPR025255">
    <property type="entry name" value="DUF4202"/>
</dbReference>
<evidence type="ECO:0008006" key="3">
    <source>
        <dbReference type="Google" id="ProtNLM"/>
    </source>
</evidence>
<dbReference type="PANTHER" id="PTHR41729:SF1">
    <property type="entry name" value="GLUTAMYL-TRNA SYNTHETASE"/>
    <property type="match status" value="1"/>
</dbReference>
<name>A0ABR4LQ78_9EURO</name>
<evidence type="ECO:0000313" key="1">
    <source>
        <dbReference type="EMBL" id="KAL2865513.1"/>
    </source>
</evidence>
<proteinExistence type="predicted"/>
<protein>
    <recommendedName>
        <fullName evidence="3">Glutamyl-tRNA synthetase</fullName>
    </recommendedName>
</protein>
<evidence type="ECO:0000313" key="2">
    <source>
        <dbReference type="Proteomes" id="UP001610432"/>
    </source>
</evidence>
<dbReference type="Pfam" id="PF13875">
    <property type="entry name" value="DUF4202"/>
    <property type="match status" value="1"/>
</dbReference>
<accession>A0ABR4LQ78</accession>
<keyword evidence="2" id="KW-1185">Reference proteome</keyword>
<gene>
    <name evidence="1" type="ORF">BJX67DRAFT_176742</name>
</gene>
<comment type="caution">
    <text evidence="1">The sequence shown here is derived from an EMBL/GenBank/DDBJ whole genome shotgun (WGS) entry which is preliminary data.</text>
</comment>
<dbReference type="Proteomes" id="UP001610432">
    <property type="component" value="Unassembled WGS sequence"/>
</dbReference>
<organism evidence="1 2">
    <name type="scientific">Aspergillus lucknowensis</name>
    <dbReference type="NCBI Taxonomy" id="176173"/>
    <lineage>
        <taxon>Eukaryota</taxon>
        <taxon>Fungi</taxon>
        <taxon>Dikarya</taxon>
        <taxon>Ascomycota</taxon>
        <taxon>Pezizomycotina</taxon>
        <taxon>Eurotiomycetes</taxon>
        <taxon>Eurotiomycetidae</taxon>
        <taxon>Eurotiales</taxon>
        <taxon>Aspergillaceae</taxon>
        <taxon>Aspergillus</taxon>
        <taxon>Aspergillus subgen. Nidulantes</taxon>
    </lineage>
</organism>
<sequence>MATPFDKAFSLIDAAHILDPKQVTLSQSQDPIPYELHYANKMTKSLSLRSPAASDALRLAVRAQHLKRWEVPRTEFPATKVGYLSWRTHLARRQAEIVAGMCVEAGYDGAFAERVAALVRKEGLRSGEDEEVQVLEDVACLVFLEDQLEEFQKGCEEEKVIGILRRTWAKMSEKGRELALGMELEERSKELVGRALADA</sequence>
<dbReference type="RefSeq" id="XP_070884492.1">
    <property type="nucleotide sequence ID" value="XM_071025143.1"/>
</dbReference>
<dbReference type="GeneID" id="98140215"/>
<reference evidence="1 2" key="1">
    <citation type="submission" date="2024-07" db="EMBL/GenBank/DDBJ databases">
        <title>Section-level genome sequencing and comparative genomics of Aspergillus sections Usti and Cavernicolus.</title>
        <authorList>
            <consortium name="Lawrence Berkeley National Laboratory"/>
            <person name="Nybo J.L."/>
            <person name="Vesth T.C."/>
            <person name="Theobald S."/>
            <person name="Frisvad J.C."/>
            <person name="Larsen T.O."/>
            <person name="Kjaerboelling I."/>
            <person name="Rothschild-Mancinelli K."/>
            <person name="Lyhne E.K."/>
            <person name="Kogle M.E."/>
            <person name="Barry K."/>
            <person name="Clum A."/>
            <person name="Na H."/>
            <person name="Ledsgaard L."/>
            <person name="Lin J."/>
            <person name="Lipzen A."/>
            <person name="Kuo A."/>
            <person name="Riley R."/>
            <person name="Mondo S."/>
            <person name="Labutti K."/>
            <person name="Haridas S."/>
            <person name="Pangalinan J."/>
            <person name="Salamov A.A."/>
            <person name="Simmons B.A."/>
            <person name="Magnuson J.K."/>
            <person name="Chen J."/>
            <person name="Drula E."/>
            <person name="Henrissat B."/>
            <person name="Wiebenga A."/>
            <person name="Lubbers R.J."/>
            <person name="Gomes A.C."/>
            <person name="Macurrencykelacurrency M.R."/>
            <person name="Stajich J."/>
            <person name="Grigoriev I.V."/>
            <person name="Mortensen U.H."/>
            <person name="De Vries R.P."/>
            <person name="Baker S.E."/>
            <person name="Andersen M.R."/>
        </authorList>
    </citation>
    <scope>NUCLEOTIDE SEQUENCE [LARGE SCALE GENOMIC DNA]</scope>
    <source>
        <strain evidence="1 2">CBS 449.75</strain>
    </source>
</reference>
<dbReference type="EMBL" id="JBFXLQ010000031">
    <property type="protein sequence ID" value="KAL2865513.1"/>
    <property type="molecule type" value="Genomic_DNA"/>
</dbReference>
<dbReference type="PANTHER" id="PTHR41729">
    <property type="entry name" value="GLUTAMYL-TRNA SYNTHETASE"/>
    <property type="match status" value="1"/>
</dbReference>